<accession>A0A816N8I6</accession>
<gene>
    <name evidence="1" type="ORF">MBJ925_LOCUS10081</name>
</gene>
<evidence type="ECO:0000313" key="1">
    <source>
        <dbReference type="EMBL" id="CAF2032494.1"/>
    </source>
</evidence>
<sequence length="69" mass="8038">MQATTDRLILSRNNQLLLISITKGDTSQWKRETSNPPQKCSLFEKDEWLACHEVEPWVNTSYISTNQNQ</sequence>
<name>A0A816N8I6_9BILA</name>
<dbReference type="AlphaFoldDB" id="A0A816N8I6"/>
<evidence type="ECO:0000313" key="2">
    <source>
        <dbReference type="Proteomes" id="UP000663824"/>
    </source>
</evidence>
<comment type="caution">
    <text evidence="1">The sequence shown here is derived from an EMBL/GenBank/DDBJ whole genome shotgun (WGS) entry which is preliminary data.</text>
</comment>
<dbReference type="EMBL" id="CAJNRE010004077">
    <property type="protein sequence ID" value="CAF2032494.1"/>
    <property type="molecule type" value="Genomic_DNA"/>
</dbReference>
<proteinExistence type="predicted"/>
<dbReference type="Proteomes" id="UP000663824">
    <property type="component" value="Unassembled WGS sequence"/>
</dbReference>
<organism evidence="1 2">
    <name type="scientific">Rotaria magnacalcarata</name>
    <dbReference type="NCBI Taxonomy" id="392030"/>
    <lineage>
        <taxon>Eukaryota</taxon>
        <taxon>Metazoa</taxon>
        <taxon>Spiralia</taxon>
        <taxon>Gnathifera</taxon>
        <taxon>Rotifera</taxon>
        <taxon>Eurotatoria</taxon>
        <taxon>Bdelloidea</taxon>
        <taxon>Philodinida</taxon>
        <taxon>Philodinidae</taxon>
        <taxon>Rotaria</taxon>
    </lineage>
</organism>
<reference evidence="1" key="1">
    <citation type="submission" date="2021-02" db="EMBL/GenBank/DDBJ databases">
        <authorList>
            <person name="Nowell W R."/>
        </authorList>
    </citation>
    <scope>NUCLEOTIDE SEQUENCE</scope>
</reference>
<protein>
    <submittedName>
        <fullName evidence="1">Uncharacterized protein</fullName>
    </submittedName>
</protein>